<dbReference type="Proteomes" id="UP001152795">
    <property type="component" value="Unassembled WGS sequence"/>
</dbReference>
<accession>A0A6S7J9C3</accession>
<organism evidence="1 2">
    <name type="scientific">Paramuricea clavata</name>
    <name type="common">Red gorgonian</name>
    <name type="synonym">Violescent sea-whip</name>
    <dbReference type="NCBI Taxonomy" id="317549"/>
    <lineage>
        <taxon>Eukaryota</taxon>
        <taxon>Metazoa</taxon>
        <taxon>Cnidaria</taxon>
        <taxon>Anthozoa</taxon>
        <taxon>Octocorallia</taxon>
        <taxon>Malacalcyonacea</taxon>
        <taxon>Plexauridae</taxon>
        <taxon>Paramuricea</taxon>
    </lineage>
</organism>
<comment type="caution">
    <text evidence="1">The sequence shown here is derived from an EMBL/GenBank/DDBJ whole genome shotgun (WGS) entry which is preliminary data.</text>
</comment>
<name>A0A6S7J9C3_PARCT</name>
<dbReference type="EMBL" id="CACRXK020015693">
    <property type="protein sequence ID" value="CAB4028755.1"/>
    <property type="molecule type" value="Genomic_DNA"/>
</dbReference>
<dbReference type="OrthoDB" id="5977213at2759"/>
<evidence type="ECO:0000313" key="2">
    <source>
        <dbReference type="Proteomes" id="UP001152795"/>
    </source>
</evidence>
<gene>
    <name evidence="1" type="ORF">PACLA_8A014723</name>
</gene>
<evidence type="ECO:0000313" key="1">
    <source>
        <dbReference type="EMBL" id="CAB4028755.1"/>
    </source>
</evidence>
<sequence>LCKEIPTDLSPDERLLRLFDKSLLLMCENAKDKKYMNIANFPEKVEEFVGHLRTTLKNSDFAKRATERSGKVDEKVIIPNPKAQQLEEYAKKSQETTERMSKEDKEWEEILGKYQNEHESTESEVMESYSQINKDSLSAEQREFLDSIQPKEGMFENLGRLKDTSILMIDKIVTTASTVKALHDATERYLEKNAEDLIESPSPMAACATPRHLIHAITKDSEDPS</sequence>
<reference evidence="1" key="1">
    <citation type="submission" date="2020-04" db="EMBL/GenBank/DDBJ databases">
        <authorList>
            <person name="Alioto T."/>
            <person name="Alioto T."/>
            <person name="Gomez Garrido J."/>
        </authorList>
    </citation>
    <scope>NUCLEOTIDE SEQUENCE</scope>
    <source>
        <strain evidence="1">A484AB</strain>
    </source>
</reference>
<proteinExistence type="predicted"/>
<keyword evidence="2" id="KW-1185">Reference proteome</keyword>
<dbReference type="AlphaFoldDB" id="A0A6S7J9C3"/>
<feature type="non-terminal residue" evidence="1">
    <location>
        <position position="225"/>
    </location>
</feature>
<protein>
    <submittedName>
        <fullName evidence="1">Uncharacterized protein</fullName>
    </submittedName>
</protein>